<dbReference type="KEGG" id="bne:DA69_10245"/>
<dbReference type="AlphaFoldDB" id="A0A172Y7G2"/>
<dbReference type="SUPFAM" id="SSF111369">
    <property type="entry name" value="HlyD-like secretion proteins"/>
    <property type="match status" value="1"/>
</dbReference>
<evidence type="ECO:0000313" key="4">
    <source>
        <dbReference type="EMBL" id="ANF55096.1"/>
    </source>
</evidence>
<evidence type="ECO:0000256" key="1">
    <source>
        <dbReference type="SAM" id="Coils"/>
    </source>
</evidence>
<dbReference type="GO" id="GO:1990281">
    <property type="term" value="C:efflux pump complex"/>
    <property type="evidence" value="ECO:0007669"/>
    <property type="project" value="TreeGrafter"/>
</dbReference>
<evidence type="ECO:0000256" key="2">
    <source>
        <dbReference type="SAM" id="MobiDB-lite"/>
    </source>
</evidence>
<keyword evidence="1" id="KW-0175">Coiled coil</keyword>
<dbReference type="Proteomes" id="UP000077603">
    <property type="component" value="Chromosome"/>
</dbReference>
<accession>A0A172Y7G2</accession>
<feature type="coiled-coil region" evidence="1">
    <location>
        <begin position="104"/>
        <end position="176"/>
    </location>
</feature>
<dbReference type="GeneID" id="78117620"/>
<reference evidence="4 5" key="1">
    <citation type="journal article" date="2014" name="Genome Announc.">
        <title>Genome Sequence of a Promising Hydrogen-Producing Facultative Anaerobic Bacterium, Brevundimonas naejangsanensis Strain B1.</title>
        <authorList>
            <person name="Su H."/>
            <person name="Zhang T."/>
            <person name="Bao M."/>
            <person name="Jiang Y."/>
            <person name="Wang Y."/>
            <person name="Tan T."/>
        </authorList>
    </citation>
    <scope>NUCLEOTIDE SEQUENCE [LARGE SCALE GENOMIC DNA]</scope>
    <source>
        <strain evidence="4 5">B1</strain>
    </source>
</reference>
<dbReference type="PANTHER" id="PTHR30469:SF15">
    <property type="entry name" value="HLYD FAMILY OF SECRETION PROTEINS"/>
    <property type="match status" value="1"/>
</dbReference>
<dbReference type="EMBL" id="CP015614">
    <property type="protein sequence ID" value="ANF55096.1"/>
    <property type="molecule type" value="Genomic_DNA"/>
</dbReference>
<name>A0A172Y7G2_9CAUL</name>
<dbReference type="RefSeq" id="WP_024353724.1">
    <property type="nucleotide sequence ID" value="NZ_CP015614.1"/>
</dbReference>
<evidence type="ECO:0000313" key="5">
    <source>
        <dbReference type="Proteomes" id="UP000077603"/>
    </source>
</evidence>
<feature type="domain" description="Multidrug resistance protein MdtA-like alpha-helical hairpin" evidence="3">
    <location>
        <begin position="105"/>
        <end position="175"/>
    </location>
</feature>
<evidence type="ECO:0000259" key="3">
    <source>
        <dbReference type="Pfam" id="PF25876"/>
    </source>
</evidence>
<dbReference type="Gene3D" id="2.40.30.170">
    <property type="match status" value="1"/>
</dbReference>
<keyword evidence="5" id="KW-1185">Reference proteome</keyword>
<proteinExistence type="predicted"/>
<sequence length="338" mass="36233">MPAFLKNKWLWIGLALLVAVVIGLSLMQKAGAAKKAELAEAAEKKVESPYSAIANGKIDIEGGIIQIAARRGGVVRDVLVQEGDLVKAGQILARQEDDEPRLSLQTATADLAQAESQLRMINVDIATAQREHDRLQKLVATNFVAAQRMDQARDAIAQAQARLASQQAAVQTARARRDQAAYNVELTVIRSPADGRIVRRYANPGAGASTLNVSNMFDLEPAAPRIARAEIVEADIPNVSVDQAVEITPEGDPSKVYVGKVLRRAAVFGARKLASDDPSQRTDERVVEVVVAVDEAPLLIGQRVLVKFMKPGETAGAKRDNASTGVPATRAMKAPART</sequence>
<dbReference type="eggNOG" id="COG0845">
    <property type="taxonomic scope" value="Bacteria"/>
</dbReference>
<dbReference type="GO" id="GO:0015562">
    <property type="term" value="F:efflux transmembrane transporter activity"/>
    <property type="evidence" value="ECO:0007669"/>
    <property type="project" value="TreeGrafter"/>
</dbReference>
<dbReference type="Pfam" id="PF25876">
    <property type="entry name" value="HH_MFP_RND"/>
    <property type="match status" value="1"/>
</dbReference>
<dbReference type="PANTHER" id="PTHR30469">
    <property type="entry name" value="MULTIDRUG RESISTANCE PROTEIN MDTA"/>
    <property type="match status" value="1"/>
</dbReference>
<gene>
    <name evidence="4" type="ORF">DA69_10245</name>
</gene>
<dbReference type="Gene3D" id="1.10.287.470">
    <property type="entry name" value="Helix hairpin bin"/>
    <property type="match status" value="1"/>
</dbReference>
<organism evidence="4 5">
    <name type="scientific">Brevundimonas naejangsanensis</name>
    <dbReference type="NCBI Taxonomy" id="588932"/>
    <lineage>
        <taxon>Bacteria</taxon>
        <taxon>Pseudomonadati</taxon>
        <taxon>Pseudomonadota</taxon>
        <taxon>Alphaproteobacteria</taxon>
        <taxon>Caulobacterales</taxon>
        <taxon>Caulobacteraceae</taxon>
        <taxon>Brevundimonas</taxon>
    </lineage>
</organism>
<dbReference type="STRING" id="588932.DA69_10245"/>
<dbReference type="Gene3D" id="2.40.50.100">
    <property type="match status" value="1"/>
</dbReference>
<feature type="region of interest" description="Disordered" evidence="2">
    <location>
        <begin position="315"/>
        <end position="338"/>
    </location>
</feature>
<dbReference type="OrthoDB" id="8794034at2"/>
<protein>
    <submittedName>
        <fullName evidence="4">Hemolysin secretion protein D</fullName>
    </submittedName>
</protein>
<dbReference type="InterPro" id="IPR058624">
    <property type="entry name" value="MdtA-like_HH"/>
</dbReference>